<feature type="transmembrane region" description="Helical" evidence="7">
    <location>
        <begin position="107"/>
        <end position="127"/>
    </location>
</feature>
<evidence type="ECO:0000256" key="7">
    <source>
        <dbReference type="SAM" id="Phobius"/>
    </source>
</evidence>
<protein>
    <submittedName>
        <fullName evidence="8">Hemolysin III family protein</fullName>
    </submittedName>
</protein>
<feature type="transmembrane region" description="Helical" evidence="7">
    <location>
        <begin position="83"/>
        <end position="101"/>
    </location>
</feature>
<keyword evidence="5 7" id="KW-1133">Transmembrane helix</keyword>
<evidence type="ECO:0000313" key="8">
    <source>
        <dbReference type="EMBL" id="GAA4903527.1"/>
    </source>
</evidence>
<dbReference type="Proteomes" id="UP001499988">
    <property type="component" value="Unassembled WGS sequence"/>
</dbReference>
<sequence length="215" mass="23190">MTARPYSTGEEIANAVSHGLGVAAAIVGLTLMLTKGISVLNSAGILAISVYGASMILMFLSSTLYHSLQHAGAKAIFKRLDHCAIYLLIAGSYTPFLLIALNSAQAWSLLLVIWGLAFAGVIFKAFFINRFKRLALFTYLAMGWASLVIIWQIYQALPLPGFILLLAGGLSYSLGTLFYAAKQYPYTHAIWHLFVLGGATCHCIAVALYVIPNPA</sequence>
<evidence type="ECO:0000256" key="4">
    <source>
        <dbReference type="ARBA" id="ARBA00022692"/>
    </source>
</evidence>
<dbReference type="EMBL" id="BAABJZ010000107">
    <property type="protein sequence ID" value="GAA4903527.1"/>
    <property type="molecule type" value="Genomic_DNA"/>
</dbReference>
<dbReference type="PANTHER" id="PTHR20855:SF3">
    <property type="entry name" value="LD03007P"/>
    <property type="match status" value="1"/>
</dbReference>
<comment type="caution">
    <text evidence="8">The sequence shown here is derived from an EMBL/GenBank/DDBJ whole genome shotgun (WGS) entry which is preliminary data.</text>
</comment>
<evidence type="ECO:0000313" key="9">
    <source>
        <dbReference type="Proteomes" id="UP001499988"/>
    </source>
</evidence>
<comment type="similarity">
    <text evidence="2">Belongs to the UPF0073 (Hly-III) family.</text>
</comment>
<name>A0ABP9FI52_9GAMM</name>
<keyword evidence="3" id="KW-1003">Cell membrane</keyword>
<keyword evidence="6 7" id="KW-0472">Membrane</keyword>
<reference evidence="9" key="1">
    <citation type="journal article" date="2019" name="Int. J. Syst. Evol. Microbiol.">
        <title>The Global Catalogue of Microorganisms (GCM) 10K type strain sequencing project: providing services to taxonomists for standard genome sequencing and annotation.</title>
        <authorList>
            <consortium name="The Broad Institute Genomics Platform"/>
            <consortium name="The Broad Institute Genome Sequencing Center for Infectious Disease"/>
            <person name="Wu L."/>
            <person name="Ma J."/>
        </authorList>
    </citation>
    <scope>NUCLEOTIDE SEQUENCE [LARGE SCALE GENOMIC DNA]</scope>
    <source>
        <strain evidence="9">JCM 18401</strain>
    </source>
</reference>
<proteinExistence type="inferred from homology"/>
<evidence type="ECO:0000256" key="1">
    <source>
        <dbReference type="ARBA" id="ARBA00004651"/>
    </source>
</evidence>
<evidence type="ECO:0000256" key="2">
    <source>
        <dbReference type="ARBA" id="ARBA00008488"/>
    </source>
</evidence>
<feature type="transmembrane region" description="Helical" evidence="7">
    <location>
        <begin position="160"/>
        <end position="181"/>
    </location>
</feature>
<gene>
    <name evidence="8" type="ORF">GCM10023333_42230</name>
</gene>
<keyword evidence="9" id="KW-1185">Reference proteome</keyword>
<comment type="subcellular location">
    <subcellularLocation>
        <location evidence="1">Cell membrane</location>
        <topology evidence="1">Multi-pass membrane protein</topology>
    </subcellularLocation>
</comment>
<dbReference type="PANTHER" id="PTHR20855">
    <property type="entry name" value="ADIPOR/PROGESTIN RECEPTOR-RELATED"/>
    <property type="match status" value="1"/>
</dbReference>
<feature type="transmembrane region" description="Helical" evidence="7">
    <location>
        <begin position="134"/>
        <end position="154"/>
    </location>
</feature>
<dbReference type="NCBIfam" id="TIGR01065">
    <property type="entry name" value="hlyIII"/>
    <property type="match status" value="1"/>
</dbReference>
<feature type="transmembrane region" description="Helical" evidence="7">
    <location>
        <begin position="12"/>
        <end position="33"/>
    </location>
</feature>
<feature type="transmembrane region" description="Helical" evidence="7">
    <location>
        <begin position="193"/>
        <end position="211"/>
    </location>
</feature>
<dbReference type="InterPro" id="IPR004254">
    <property type="entry name" value="AdipoR/HlyIII-related"/>
</dbReference>
<evidence type="ECO:0000256" key="5">
    <source>
        <dbReference type="ARBA" id="ARBA00022989"/>
    </source>
</evidence>
<organism evidence="8 9">
    <name type="scientific">Ferrimonas pelagia</name>
    <dbReference type="NCBI Taxonomy" id="1177826"/>
    <lineage>
        <taxon>Bacteria</taxon>
        <taxon>Pseudomonadati</taxon>
        <taxon>Pseudomonadota</taxon>
        <taxon>Gammaproteobacteria</taxon>
        <taxon>Alteromonadales</taxon>
        <taxon>Ferrimonadaceae</taxon>
        <taxon>Ferrimonas</taxon>
    </lineage>
</organism>
<feature type="transmembrane region" description="Helical" evidence="7">
    <location>
        <begin position="39"/>
        <end position="62"/>
    </location>
</feature>
<evidence type="ECO:0000256" key="3">
    <source>
        <dbReference type="ARBA" id="ARBA00022475"/>
    </source>
</evidence>
<accession>A0ABP9FI52</accession>
<keyword evidence="4 7" id="KW-0812">Transmembrane</keyword>
<dbReference type="Pfam" id="PF03006">
    <property type="entry name" value="HlyIII"/>
    <property type="match status" value="1"/>
</dbReference>
<dbReference type="RefSeq" id="WP_345337512.1">
    <property type="nucleotide sequence ID" value="NZ_BAABJZ010000107.1"/>
</dbReference>
<evidence type="ECO:0000256" key="6">
    <source>
        <dbReference type="ARBA" id="ARBA00023136"/>
    </source>
</evidence>
<dbReference type="InterPro" id="IPR005744">
    <property type="entry name" value="Hy-lIII"/>
</dbReference>